<dbReference type="InterPro" id="IPR035906">
    <property type="entry name" value="MetI-like_sf"/>
</dbReference>
<sequence length="228" mass="25344">MTDLFPWDLTVVVERFPHFIKAALITLQITSSGIICGLIVGFFVAMMKISHNKGLKGIASAYIFTVRGTPLLLQLFIIYYGLTSVVTIPPFPSAVIALGFHNGAYIAEIFRGAIESIPVSQLEAARSIGLSHRKSMQRIILPQAFKRAIPPLGNQFIIALKDSSLASTIAVPELLLRGRQLGSSSFMYMEMLIIVAIYYLLLTSLLQFILKRVDKKFASGKRKVRKIW</sequence>
<evidence type="ECO:0000256" key="5">
    <source>
        <dbReference type="ARBA" id="ARBA00022448"/>
    </source>
</evidence>
<evidence type="ECO:0000256" key="2">
    <source>
        <dbReference type="ARBA" id="ARBA00004429"/>
    </source>
</evidence>
<feature type="domain" description="ABC transmembrane type-1" evidence="12">
    <location>
        <begin position="23"/>
        <end position="210"/>
    </location>
</feature>
<dbReference type="PANTHER" id="PTHR30614:SF20">
    <property type="entry name" value="GLUTAMINE TRANSPORT SYSTEM PERMEASE PROTEIN GLNP"/>
    <property type="match status" value="1"/>
</dbReference>
<keyword evidence="14" id="KW-1185">Reference proteome</keyword>
<reference evidence="13 14" key="1">
    <citation type="submission" date="2019-02" db="EMBL/GenBank/DDBJ databases">
        <authorList>
            <person name="Fomenkov A."/>
            <person name="Dubinina G."/>
            <person name="Grabovich M."/>
            <person name="Vincze T."/>
            <person name="Roberts R.J."/>
        </authorList>
    </citation>
    <scope>NUCLEOTIDE SEQUENCE [LARGE SCALE GENOMIC DNA]</scope>
    <source>
        <strain evidence="13 14">P</strain>
    </source>
</reference>
<evidence type="ECO:0000256" key="4">
    <source>
        <dbReference type="ARBA" id="ARBA00016506"/>
    </source>
</evidence>
<accession>A0A5C1QBQ6</accession>
<dbReference type="KEGG" id="sper:EW093_05060"/>
<dbReference type="EMBL" id="CP035807">
    <property type="protein sequence ID" value="QEN04094.1"/>
    <property type="molecule type" value="Genomic_DNA"/>
</dbReference>
<organism evidence="13 14">
    <name type="scientific">Thiospirochaeta perfilievii</name>
    <dbReference type="NCBI Taxonomy" id="252967"/>
    <lineage>
        <taxon>Bacteria</taxon>
        <taxon>Pseudomonadati</taxon>
        <taxon>Spirochaetota</taxon>
        <taxon>Spirochaetia</taxon>
        <taxon>Spirochaetales</taxon>
        <taxon>Spirochaetaceae</taxon>
        <taxon>Thiospirochaeta</taxon>
    </lineage>
</organism>
<evidence type="ECO:0000256" key="10">
    <source>
        <dbReference type="ARBA" id="ARBA00023136"/>
    </source>
</evidence>
<keyword evidence="7 11" id="KW-0812">Transmembrane</keyword>
<evidence type="ECO:0000256" key="8">
    <source>
        <dbReference type="ARBA" id="ARBA00022970"/>
    </source>
</evidence>
<evidence type="ECO:0000256" key="6">
    <source>
        <dbReference type="ARBA" id="ARBA00022475"/>
    </source>
</evidence>
<dbReference type="InterPro" id="IPR010065">
    <property type="entry name" value="AA_ABC_transptr_permease_3TM"/>
</dbReference>
<evidence type="ECO:0000259" key="12">
    <source>
        <dbReference type="PROSITE" id="PS50928"/>
    </source>
</evidence>
<protein>
    <recommendedName>
        <fullName evidence="4">Putative glutamine transport system permease protein GlnP</fullName>
    </recommendedName>
</protein>
<evidence type="ECO:0000256" key="9">
    <source>
        <dbReference type="ARBA" id="ARBA00022989"/>
    </source>
</evidence>
<dbReference type="InterPro" id="IPR000515">
    <property type="entry name" value="MetI-like"/>
</dbReference>
<dbReference type="RefSeq" id="WP_149567351.1">
    <property type="nucleotide sequence ID" value="NZ_CP035807.1"/>
</dbReference>
<keyword evidence="6" id="KW-1003">Cell membrane</keyword>
<name>A0A5C1QBQ6_9SPIO</name>
<dbReference type="PROSITE" id="PS50928">
    <property type="entry name" value="ABC_TM1"/>
    <property type="match status" value="1"/>
</dbReference>
<evidence type="ECO:0000313" key="13">
    <source>
        <dbReference type="EMBL" id="QEN04094.1"/>
    </source>
</evidence>
<dbReference type="GO" id="GO:0022857">
    <property type="term" value="F:transmembrane transporter activity"/>
    <property type="evidence" value="ECO:0007669"/>
    <property type="project" value="InterPro"/>
</dbReference>
<evidence type="ECO:0000256" key="3">
    <source>
        <dbReference type="ARBA" id="ARBA00010072"/>
    </source>
</evidence>
<dbReference type="FunFam" id="1.10.3720.10:FF:000033">
    <property type="entry name" value="Polar amino acid ABC transporter permease"/>
    <property type="match status" value="1"/>
</dbReference>
<reference evidence="13 14" key="2">
    <citation type="submission" date="2019-09" db="EMBL/GenBank/DDBJ databases">
        <title>Complete Genome Sequence and Methylome Analysis of free living Spirochaetas.</title>
        <authorList>
            <person name="Leshcheva N."/>
            <person name="Mikheeva N."/>
        </authorList>
    </citation>
    <scope>NUCLEOTIDE SEQUENCE [LARGE SCALE GENOMIC DNA]</scope>
    <source>
        <strain evidence="13 14">P</strain>
    </source>
</reference>
<feature type="transmembrane region" description="Helical" evidence="11">
    <location>
        <begin position="186"/>
        <end position="210"/>
    </location>
</feature>
<dbReference type="PANTHER" id="PTHR30614">
    <property type="entry name" value="MEMBRANE COMPONENT OF AMINO ACID ABC TRANSPORTER"/>
    <property type="match status" value="1"/>
</dbReference>
<comment type="subcellular location">
    <subcellularLocation>
        <location evidence="2">Cell inner membrane</location>
        <topology evidence="2">Multi-pass membrane protein</topology>
    </subcellularLocation>
    <subcellularLocation>
        <location evidence="11">Cell membrane</location>
        <topology evidence="11">Multi-pass membrane protein</topology>
    </subcellularLocation>
</comment>
<evidence type="ECO:0000256" key="1">
    <source>
        <dbReference type="ARBA" id="ARBA00003159"/>
    </source>
</evidence>
<dbReference type="OrthoDB" id="9774451at2"/>
<comment type="function">
    <text evidence="1">Part of the binding-protein-dependent transport system for glutamine; probably responsible for the translocation of the substrate across the membrane.</text>
</comment>
<dbReference type="Gene3D" id="1.10.3720.10">
    <property type="entry name" value="MetI-like"/>
    <property type="match status" value="1"/>
</dbReference>
<evidence type="ECO:0000256" key="11">
    <source>
        <dbReference type="RuleBase" id="RU363032"/>
    </source>
</evidence>
<keyword evidence="10 11" id="KW-0472">Membrane</keyword>
<dbReference type="Proteomes" id="UP000323824">
    <property type="component" value="Chromosome"/>
</dbReference>
<dbReference type="CDD" id="cd06261">
    <property type="entry name" value="TM_PBP2"/>
    <property type="match status" value="1"/>
</dbReference>
<dbReference type="Pfam" id="PF00528">
    <property type="entry name" value="BPD_transp_1"/>
    <property type="match status" value="1"/>
</dbReference>
<evidence type="ECO:0000313" key="14">
    <source>
        <dbReference type="Proteomes" id="UP000323824"/>
    </source>
</evidence>
<dbReference type="GO" id="GO:0006865">
    <property type="term" value="P:amino acid transport"/>
    <property type="evidence" value="ECO:0007669"/>
    <property type="project" value="UniProtKB-KW"/>
</dbReference>
<gene>
    <name evidence="13" type="ORF">EW093_05060</name>
</gene>
<dbReference type="InterPro" id="IPR043429">
    <property type="entry name" value="ArtM/GltK/GlnP/TcyL/YhdX-like"/>
</dbReference>
<proteinExistence type="inferred from homology"/>
<feature type="transmembrane region" description="Helical" evidence="11">
    <location>
        <begin position="20"/>
        <end position="47"/>
    </location>
</feature>
<dbReference type="SUPFAM" id="SSF161098">
    <property type="entry name" value="MetI-like"/>
    <property type="match status" value="1"/>
</dbReference>
<evidence type="ECO:0000256" key="7">
    <source>
        <dbReference type="ARBA" id="ARBA00022692"/>
    </source>
</evidence>
<dbReference type="AlphaFoldDB" id="A0A5C1QBQ6"/>
<keyword evidence="8" id="KW-0029">Amino-acid transport</keyword>
<comment type="similarity">
    <text evidence="3">Belongs to the binding-protein-dependent transport system permease family. HisMQ subfamily.</text>
</comment>
<keyword evidence="9 11" id="KW-1133">Transmembrane helix</keyword>
<keyword evidence="5 11" id="KW-0813">Transport</keyword>
<dbReference type="GO" id="GO:0043190">
    <property type="term" value="C:ATP-binding cassette (ABC) transporter complex"/>
    <property type="evidence" value="ECO:0007669"/>
    <property type="project" value="InterPro"/>
</dbReference>
<dbReference type="NCBIfam" id="TIGR01726">
    <property type="entry name" value="HEQRo_perm_3TM"/>
    <property type="match status" value="1"/>
</dbReference>